<evidence type="ECO:0000313" key="4">
    <source>
        <dbReference type="Proteomes" id="UP000287033"/>
    </source>
</evidence>
<dbReference type="Pfam" id="PF15242">
    <property type="entry name" value="FAM53"/>
    <property type="match status" value="1"/>
</dbReference>
<feature type="compositionally biased region" description="Acidic residues" evidence="2">
    <location>
        <begin position="511"/>
        <end position="521"/>
    </location>
</feature>
<reference evidence="3 4" key="1">
    <citation type="journal article" date="2018" name="Nat. Ecol. Evol.">
        <title>Shark genomes provide insights into elasmobranch evolution and the origin of vertebrates.</title>
        <authorList>
            <person name="Hara Y"/>
            <person name="Yamaguchi K"/>
            <person name="Onimaru K"/>
            <person name="Kadota M"/>
            <person name="Koyanagi M"/>
            <person name="Keeley SD"/>
            <person name="Tatsumi K"/>
            <person name="Tanaka K"/>
            <person name="Motone F"/>
            <person name="Kageyama Y"/>
            <person name="Nozu R"/>
            <person name="Adachi N"/>
            <person name="Nishimura O"/>
            <person name="Nakagawa R"/>
            <person name="Tanegashima C"/>
            <person name="Kiyatake I"/>
            <person name="Matsumoto R"/>
            <person name="Murakumo K"/>
            <person name="Nishida K"/>
            <person name="Terakita A"/>
            <person name="Kuratani S"/>
            <person name="Sato K"/>
            <person name="Hyodo S Kuraku.S."/>
        </authorList>
    </citation>
    <scope>NUCLEOTIDE SEQUENCE [LARGE SCALE GENOMIC DNA]</scope>
</reference>
<dbReference type="GO" id="GO:0006606">
    <property type="term" value="P:protein import into nucleus"/>
    <property type="evidence" value="ECO:0007669"/>
    <property type="project" value="TreeGrafter"/>
</dbReference>
<feature type="compositionally biased region" description="Basic and acidic residues" evidence="2">
    <location>
        <begin position="490"/>
        <end position="502"/>
    </location>
</feature>
<organism evidence="3 4">
    <name type="scientific">Chiloscyllium punctatum</name>
    <name type="common">Brownbanded bambooshark</name>
    <name type="synonym">Hemiscyllium punctatum</name>
    <dbReference type="NCBI Taxonomy" id="137246"/>
    <lineage>
        <taxon>Eukaryota</taxon>
        <taxon>Metazoa</taxon>
        <taxon>Chordata</taxon>
        <taxon>Craniata</taxon>
        <taxon>Vertebrata</taxon>
        <taxon>Chondrichthyes</taxon>
        <taxon>Elasmobranchii</taxon>
        <taxon>Galeomorphii</taxon>
        <taxon>Galeoidea</taxon>
        <taxon>Orectolobiformes</taxon>
        <taxon>Hemiscylliidae</taxon>
        <taxon>Chiloscyllium</taxon>
    </lineage>
</organism>
<dbReference type="Proteomes" id="UP000287033">
    <property type="component" value="Unassembled WGS sequence"/>
</dbReference>
<comment type="caution">
    <text evidence="3">The sequence shown here is derived from an EMBL/GenBank/DDBJ whole genome shotgun (WGS) entry which is preliminary data.</text>
</comment>
<dbReference type="OMA" id="WSPDPNP"/>
<feature type="region of interest" description="Disordered" evidence="2">
    <location>
        <begin position="403"/>
        <end position="425"/>
    </location>
</feature>
<feature type="compositionally biased region" description="Basic and acidic residues" evidence="2">
    <location>
        <begin position="456"/>
        <end position="466"/>
    </location>
</feature>
<dbReference type="EMBL" id="BEZZ01000287">
    <property type="protein sequence ID" value="GCC30170.1"/>
    <property type="molecule type" value="Genomic_DNA"/>
</dbReference>
<evidence type="ECO:0008006" key="5">
    <source>
        <dbReference type="Google" id="ProtNLM"/>
    </source>
</evidence>
<evidence type="ECO:0000313" key="3">
    <source>
        <dbReference type="EMBL" id="GCC30170.1"/>
    </source>
</evidence>
<proteinExistence type="inferred from homology"/>
<dbReference type="GO" id="GO:0005634">
    <property type="term" value="C:nucleus"/>
    <property type="evidence" value="ECO:0007669"/>
    <property type="project" value="TreeGrafter"/>
</dbReference>
<dbReference type="PANTHER" id="PTHR28567:SF1">
    <property type="entry name" value="PROTEIN FAM53B"/>
    <property type="match status" value="1"/>
</dbReference>
<keyword evidence="4" id="KW-1185">Reference proteome</keyword>
<accession>A0A401SIJ9</accession>
<evidence type="ECO:0000256" key="2">
    <source>
        <dbReference type="SAM" id="MobiDB-lite"/>
    </source>
</evidence>
<dbReference type="AlphaFoldDB" id="A0A401SIJ9"/>
<sequence>MCSVQSSDIEFVTGLRQPRQKQREQQLKPFYWGEHVLSFAPPGIVSKPKVEQRLAGALQAIPKAVSITFTKKVKLRFFSSGIRCVYPRGGYVTMVTLLTKGLENKGLDYGTCNTFNSELHHPKKMSKGPTLLSCGIMEGDRWRDISRKSQIDLEHTTNELDSPWTCLTGSENCQENTVWPSDSNPASAVTSLIKDLSLSDRNGHPSAPPSKRQCRSLSFSDELTSCRSPWKPSGSKVWTPVDKRRCHSGSSVQPCSNGVSTMQRSSSFSLPSRCNVFSFSCEPLASSNSSVCPRGQGFWTAPTFGRFQDDLRPDSSSGVVSGVDLLRPLSLSHEQISGLEFGTPSLKSASAATPEPVQQASRLLRSRSQPCVHNDQKVGMKRRRPDEDQRPSLDLAKMTQNLRNFHSPSSVGTTGNDCCQREQTVSPGSTAAKTWTPHVYVSTPMPGTTPACSPEPQHHGDSEKPSTSKGATGRENTEVFGVVKQSWPSEKNDKDSWRREDAGQDVFQLDGELDIEQIENN</sequence>
<comment type="similarity">
    <text evidence="1">Belongs to the FAM53 family.</text>
</comment>
<dbReference type="PANTHER" id="PTHR28567">
    <property type="entry name" value="PROTEIN FAM53A-LIKE ISOFORM X1"/>
    <property type="match status" value="1"/>
</dbReference>
<name>A0A401SIJ9_CHIPU</name>
<gene>
    <name evidence="3" type="ORF">chiPu_0008618</name>
</gene>
<dbReference type="STRING" id="137246.A0A401SIJ9"/>
<feature type="region of interest" description="Disordered" evidence="2">
    <location>
        <begin position="442"/>
        <end position="521"/>
    </location>
</feature>
<evidence type="ECO:0000256" key="1">
    <source>
        <dbReference type="ARBA" id="ARBA00010984"/>
    </source>
</evidence>
<protein>
    <recommendedName>
        <fullName evidence="5">Protein FAM53B</fullName>
    </recommendedName>
</protein>
<dbReference type="OrthoDB" id="9934966at2759"/>
<dbReference type="InterPro" id="IPR029356">
    <property type="entry name" value="FAM53"/>
</dbReference>
<dbReference type="GO" id="GO:0090263">
    <property type="term" value="P:positive regulation of canonical Wnt signaling pathway"/>
    <property type="evidence" value="ECO:0007669"/>
    <property type="project" value="TreeGrafter"/>
</dbReference>